<dbReference type="CDD" id="cd07724">
    <property type="entry name" value="POD-like_MBL-fold"/>
    <property type="match status" value="1"/>
</dbReference>
<dbReference type="OrthoDB" id="9784009at2"/>
<dbReference type="PANTHER" id="PTHR43084:SF1">
    <property type="entry name" value="PERSULFIDE DIOXYGENASE ETHE1, MITOCHONDRIAL"/>
    <property type="match status" value="1"/>
</dbReference>
<dbReference type="InterPro" id="IPR044528">
    <property type="entry name" value="POD-like_MBL-fold"/>
</dbReference>
<proteinExistence type="predicted"/>
<comment type="caution">
    <text evidence="3">The sequence shown here is derived from an EMBL/GenBank/DDBJ whole genome shotgun (WGS) entry which is preliminary data.</text>
</comment>
<keyword evidence="1" id="KW-0479">Metal-binding</keyword>
<dbReference type="Proteomes" id="UP000273022">
    <property type="component" value="Unassembled WGS sequence"/>
</dbReference>
<dbReference type="Pfam" id="PF00753">
    <property type="entry name" value="Lactamase_B"/>
    <property type="match status" value="1"/>
</dbReference>
<dbReference type="GO" id="GO:0050313">
    <property type="term" value="F:sulfur dioxygenase activity"/>
    <property type="evidence" value="ECO:0007669"/>
    <property type="project" value="InterPro"/>
</dbReference>
<keyword evidence="4" id="KW-1185">Reference proteome</keyword>
<dbReference type="GO" id="GO:0070813">
    <property type="term" value="P:hydrogen sulfide metabolic process"/>
    <property type="evidence" value="ECO:0007669"/>
    <property type="project" value="TreeGrafter"/>
</dbReference>
<accession>A0A3A6TEU1</accession>
<organism evidence="3 4">
    <name type="scientific">Parashewanella spongiae</name>
    <dbReference type="NCBI Taxonomy" id="342950"/>
    <lineage>
        <taxon>Bacteria</taxon>
        <taxon>Pseudomonadati</taxon>
        <taxon>Pseudomonadota</taxon>
        <taxon>Gammaproteobacteria</taxon>
        <taxon>Alteromonadales</taxon>
        <taxon>Shewanellaceae</taxon>
        <taxon>Parashewanella</taxon>
    </lineage>
</organism>
<reference evidence="3 4" key="1">
    <citation type="submission" date="2018-09" db="EMBL/GenBank/DDBJ databases">
        <title>Phylogeny of the Shewanellaceae, and recommendation for two new genera, Pseudoshewanella and Parashewanella.</title>
        <authorList>
            <person name="Wang G."/>
        </authorList>
    </citation>
    <scope>NUCLEOTIDE SEQUENCE [LARGE SCALE GENOMIC DNA]</scope>
    <source>
        <strain evidence="3 4">KCTC 22492</strain>
    </source>
</reference>
<sequence length="265" mass="29710">MNLQYFFHRQTGTLTYLVSRGSEAVLIDTVLDFQDGKIGFEPANEIIDVIRAKGLSLKYILETHIHADHLSAASYIRKQLGGKIAVGNKIEQVYKEWIDKLDSIPMADFDVKLDHHSVLDFAGTSIEIIDTPGHTPDSITYKIDDFLFVGDTLFSPARGTSRVDFPGGSASDLYQSIEKIYEFPDAYHIQLCHDYPDENEPPICDVTVGDEKATNIMLNKQSTERVYVENRLKRDAQLSLPKLIEVAVPFNLTHQLPAGIIINNG</sequence>
<dbReference type="InterPro" id="IPR051682">
    <property type="entry name" value="Mito_Persulfide_Diox"/>
</dbReference>
<keyword evidence="3" id="KW-0378">Hydrolase</keyword>
<dbReference type="InterPro" id="IPR036866">
    <property type="entry name" value="RibonucZ/Hydroxyglut_hydro"/>
</dbReference>
<dbReference type="AlphaFoldDB" id="A0A3A6TEU1"/>
<dbReference type="PANTHER" id="PTHR43084">
    <property type="entry name" value="PERSULFIDE DIOXYGENASE ETHE1"/>
    <property type="match status" value="1"/>
</dbReference>
<evidence type="ECO:0000256" key="1">
    <source>
        <dbReference type="ARBA" id="ARBA00022723"/>
    </source>
</evidence>
<gene>
    <name evidence="3" type="ORF">D5R81_18205</name>
</gene>
<dbReference type="InterPro" id="IPR001279">
    <property type="entry name" value="Metallo-B-lactamas"/>
</dbReference>
<dbReference type="GO" id="GO:0016787">
    <property type="term" value="F:hydrolase activity"/>
    <property type="evidence" value="ECO:0007669"/>
    <property type="project" value="UniProtKB-KW"/>
</dbReference>
<name>A0A3A6TEU1_9GAMM</name>
<protein>
    <submittedName>
        <fullName evidence="3">MBL fold metallo-hydrolase</fullName>
    </submittedName>
</protein>
<dbReference type="RefSeq" id="WP_121855025.1">
    <property type="nucleotide sequence ID" value="NZ_CP037952.1"/>
</dbReference>
<evidence type="ECO:0000259" key="2">
    <source>
        <dbReference type="SMART" id="SM00849"/>
    </source>
</evidence>
<dbReference type="EMBL" id="QYYH01000175">
    <property type="protein sequence ID" value="RJY05996.1"/>
    <property type="molecule type" value="Genomic_DNA"/>
</dbReference>
<dbReference type="GO" id="GO:0046872">
    <property type="term" value="F:metal ion binding"/>
    <property type="evidence" value="ECO:0007669"/>
    <property type="project" value="UniProtKB-KW"/>
</dbReference>
<dbReference type="Gene3D" id="3.60.15.10">
    <property type="entry name" value="Ribonuclease Z/Hydroxyacylglutathione hydrolase-like"/>
    <property type="match status" value="1"/>
</dbReference>
<dbReference type="GO" id="GO:0006749">
    <property type="term" value="P:glutathione metabolic process"/>
    <property type="evidence" value="ECO:0007669"/>
    <property type="project" value="InterPro"/>
</dbReference>
<dbReference type="SMART" id="SM00849">
    <property type="entry name" value="Lactamase_B"/>
    <property type="match status" value="1"/>
</dbReference>
<dbReference type="SUPFAM" id="SSF56281">
    <property type="entry name" value="Metallo-hydrolase/oxidoreductase"/>
    <property type="match status" value="1"/>
</dbReference>
<evidence type="ECO:0000313" key="3">
    <source>
        <dbReference type="EMBL" id="RJY05996.1"/>
    </source>
</evidence>
<feature type="domain" description="Metallo-beta-lactamase" evidence="2">
    <location>
        <begin position="12"/>
        <end position="193"/>
    </location>
</feature>
<evidence type="ECO:0000313" key="4">
    <source>
        <dbReference type="Proteomes" id="UP000273022"/>
    </source>
</evidence>